<name>A0A4P8IX22_9BURK</name>
<evidence type="ECO:0000256" key="6">
    <source>
        <dbReference type="ARBA" id="ARBA00022741"/>
    </source>
</evidence>
<keyword evidence="6" id="KW-0547">Nucleotide-binding</keyword>
<dbReference type="SUPFAM" id="SSF52540">
    <property type="entry name" value="P-loop containing nucleoside triphosphate hydrolases"/>
    <property type="match status" value="2"/>
</dbReference>
<dbReference type="InterPro" id="IPR017871">
    <property type="entry name" value="ABC_transporter-like_CS"/>
</dbReference>
<sequence length="543" mass="59563">MTPNTNSNASTEGEPLLELERLRVSFGDTVAVNDVTLAIANGERVALVGESGSGKSVTALAILRLLRDAEVSGSIRFAGQDLTQKSERQMRGLRGSDIAMIFQEPMTALNPLYTIGDQIAETIVLHDGVSQQEARKRAIALLARTGIAQPEQRVNSYAHQLSGGQRQRAMIAMALACRPRLLLADEPTTALDVTIRAQIVDLLLELQRDEAQKRGMAVLLITHDLNLVRRFAQRVAVMERGVLVESGPVERIFAEPQHPYTQRLLNSRPQRAVAPVLPIAPVLLEARDVSVAFRTKLPGFSGWFRSGRFAAVSEASVTVRQGETVGIVGESGSGKSTLAMALLGLQRTSEGEVQFQGRPLSSYHGREQTVLRSNMQVVFQDPFSSLSPRQTIERIVGEGLALHRPQLDTTARREKVIAVLREVGLDRTALSRYPHEFSGGQRQRIAIARALVLEPRILILDEPTSALDVSIQQQVLKLLANLQNKYNLGFVFISHDLEVIGAMAHRVMVMQDGMIVESGEVEKIFSAPAHPYTRKLLNAALQA</sequence>
<dbReference type="PANTHER" id="PTHR43297">
    <property type="entry name" value="OLIGOPEPTIDE TRANSPORT ATP-BINDING PROTEIN APPD"/>
    <property type="match status" value="1"/>
</dbReference>
<evidence type="ECO:0000313" key="11">
    <source>
        <dbReference type="Proteomes" id="UP000298656"/>
    </source>
</evidence>
<dbReference type="NCBIfam" id="NF008453">
    <property type="entry name" value="PRK11308.1"/>
    <property type="match status" value="2"/>
</dbReference>
<dbReference type="PROSITE" id="PS00211">
    <property type="entry name" value="ABC_TRANSPORTER_1"/>
    <property type="match status" value="2"/>
</dbReference>
<keyword evidence="4" id="KW-1003">Cell membrane</keyword>
<dbReference type="Gene3D" id="3.40.50.300">
    <property type="entry name" value="P-loop containing nucleotide triphosphate hydrolases"/>
    <property type="match status" value="2"/>
</dbReference>
<dbReference type="Proteomes" id="UP000298656">
    <property type="component" value="Chromosome 1"/>
</dbReference>
<evidence type="ECO:0000256" key="7">
    <source>
        <dbReference type="ARBA" id="ARBA00022840"/>
    </source>
</evidence>
<proteinExistence type="inferred from homology"/>
<evidence type="ECO:0000256" key="4">
    <source>
        <dbReference type="ARBA" id="ARBA00022475"/>
    </source>
</evidence>
<dbReference type="PROSITE" id="PS50893">
    <property type="entry name" value="ABC_TRANSPORTER_2"/>
    <property type="match status" value="2"/>
</dbReference>
<keyword evidence="11" id="KW-1185">Reference proteome</keyword>
<dbReference type="SMART" id="SM00382">
    <property type="entry name" value="AAA"/>
    <property type="match status" value="2"/>
</dbReference>
<dbReference type="NCBIfam" id="NF007739">
    <property type="entry name" value="PRK10419.1"/>
    <property type="match status" value="2"/>
</dbReference>
<organism evidence="10 11">
    <name type="scientific">Trinickia violacea</name>
    <dbReference type="NCBI Taxonomy" id="2571746"/>
    <lineage>
        <taxon>Bacteria</taxon>
        <taxon>Pseudomonadati</taxon>
        <taxon>Pseudomonadota</taxon>
        <taxon>Betaproteobacteria</taxon>
        <taxon>Burkholderiales</taxon>
        <taxon>Burkholderiaceae</taxon>
        <taxon>Trinickia</taxon>
    </lineage>
</organism>
<gene>
    <name evidence="10" type="ORF">FAZ95_08860</name>
</gene>
<dbReference type="GO" id="GO:0016887">
    <property type="term" value="F:ATP hydrolysis activity"/>
    <property type="evidence" value="ECO:0007669"/>
    <property type="project" value="InterPro"/>
</dbReference>
<dbReference type="InterPro" id="IPR013563">
    <property type="entry name" value="Oligopep_ABC_C"/>
</dbReference>
<dbReference type="InterPro" id="IPR003593">
    <property type="entry name" value="AAA+_ATPase"/>
</dbReference>
<keyword evidence="7 10" id="KW-0067">ATP-binding</keyword>
<dbReference type="PANTHER" id="PTHR43297:SF2">
    <property type="entry name" value="DIPEPTIDE TRANSPORT ATP-BINDING PROTEIN DPPD"/>
    <property type="match status" value="1"/>
</dbReference>
<keyword evidence="5" id="KW-0997">Cell inner membrane</keyword>
<keyword evidence="8" id="KW-0472">Membrane</keyword>
<dbReference type="GO" id="GO:0005886">
    <property type="term" value="C:plasma membrane"/>
    <property type="evidence" value="ECO:0007669"/>
    <property type="project" value="UniProtKB-SubCell"/>
</dbReference>
<dbReference type="InterPro" id="IPR003439">
    <property type="entry name" value="ABC_transporter-like_ATP-bd"/>
</dbReference>
<dbReference type="Pfam" id="PF00005">
    <property type="entry name" value="ABC_tran"/>
    <property type="match status" value="2"/>
</dbReference>
<dbReference type="CDD" id="cd03257">
    <property type="entry name" value="ABC_NikE_OppD_transporters"/>
    <property type="match status" value="2"/>
</dbReference>
<reference evidence="10 11" key="1">
    <citation type="submission" date="2019-05" db="EMBL/GenBank/DDBJ databases">
        <title>Burkholderia sp. DHOD12, isolated from subtropical forest soil.</title>
        <authorList>
            <person name="Gao Z.-H."/>
            <person name="Qiu L.-H."/>
        </authorList>
    </citation>
    <scope>NUCLEOTIDE SEQUENCE [LARGE SCALE GENOMIC DNA]</scope>
    <source>
        <strain evidence="10 11">DHOD12</strain>
    </source>
</reference>
<evidence type="ECO:0000256" key="8">
    <source>
        <dbReference type="ARBA" id="ARBA00023136"/>
    </source>
</evidence>
<feature type="domain" description="ABC transporter" evidence="9">
    <location>
        <begin position="17"/>
        <end position="265"/>
    </location>
</feature>
<evidence type="ECO:0000256" key="2">
    <source>
        <dbReference type="ARBA" id="ARBA00005417"/>
    </source>
</evidence>
<keyword evidence="3" id="KW-0813">Transport</keyword>
<dbReference type="GO" id="GO:0015833">
    <property type="term" value="P:peptide transport"/>
    <property type="evidence" value="ECO:0007669"/>
    <property type="project" value="InterPro"/>
</dbReference>
<dbReference type="FunFam" id="3.40.50.300:FF:000016">
    <property type="entry name" value="Oligopeptide ABC transporter ATP-binding component"/>
    <property type="match status" value="2"/>
</dbReference>
<dbReference type="InterPro" id="IPR050388">
    <property type="entry name" value="ABC_Ni/Peptide_Import"/>
</dbReference>
<dbReference type="GO" id="GO:0005524">
    <property type="term" value="F:ATP binding"/>
    <property type="evidence" value="ECO:0007669"/>
    <property type="project" value="UniProtKB-KW"/>
</dbReference>
<comment type="similarity">
    <text evidence="2">Belongs to the ABC transporter superfamily.</text>
</comment>
<dbReference type="InterPro" id="IPR027417">
    <property type="entry name" value="P-loop_NTPase"/>
</dbReference>
<evidence type="ECO:0000259" key="9">
    <source>
        <dbReference type="PROSITE" id="PS50893"/>
    </source>
</evidence>
<dbReference type="Pfam" id="PF08352">
    <property type="entry name" value="oligo_HPY"/>
    <property type="match status" value="2"/>
</dbReference>
<evidence type="ECO:0000256" key="3">
    <source>
        <dbReference type="ARBA" id="ARBA00022448"/>
    </source>
</evidence>
<comment type="subcellular location">
    <subcellularLocation>
        <location evidence="1">Cell inner membrane</location>
        <topology evidence="1">Peripheral membrane protein</topology>
    </subcellularLocation>
</comment>
<evidence type="ECO:0000256" key="5">
    <source>
        <dbReference type="ARBA" id="ARBA00022519"/>
    </source>
</evidence>
<protein>
    <submittedName>
        <fullName evidence="10">ABC transporter ATP-binding protein</fullName>
    </submittedName>
</protein>
<feature type="domain" description="ABC transporter" evidence="9">
    <location>
        <begin position="284"/>
        <end position="537"/>
    </location>
</feature>
<dbReference type="KEGG" id="tvl:FAZ95_08860"/>
<evidence type="ECO:0000313" key="10">
    <source>
        <dbReference type="EMBL" id="QCP51704.1"/>
    </source>
</evidence>
<accession>A0A4P8IX22</accession>
<dbReference type="OrthoDB" id="9802772at2"/>
<dbReference type="AlphaFoldDB" id="A0A4P8IX22"/>
<dbReference type="EMBL" id="CP040077">
    <property type="protein sequence ID" value="QCP51704.1"/>
    <property type="molecule type" value="Genomic_DNA"/>
</dbReference>
<evidence type="ECO:0000256" key="1">
    <source>
        <dbReference type="ARBA" id="ARBA00004417"/>
    </source>
</evidence>
<dbReference type="GO" id="GO:0055085">
    <property type="term" value="P:transmembrane transport"/>
    <property type="evidence" value="ECO:0007669"/>
    <property type="project" value="UniProtKB-ARBA"/>
</dbReference>